<proteinExistence type="predicted"/>
<keyword evidence="3 5" id="KW-1133">Transmembrane helix</keyword>
<comment type="subcellular location">
    <subcellularLocation>
        <location evidence="1">Membrane</location>
        <topology evidence="1">Multi-pass membrane protein</topology>
    </subcellularLocation>
</comment>
<evidence type="ECO:0000256" key="4">
    <source>
        <dbReference type="ARBA" id="ARBA00023136"/>
    </source>
</evidence>
<evidence type="ECO:0000256" key="5">
    <source>
        <dbReference type="SAM" id="Phobius"/>
    </source>
</evidence>
<dbReference type="PANTHER" id="PTHR11132">
    <property type="entry name" value="SOLUTE CARRIER FAMILY 35"/>
    <property type="match status" value="1"/>
</dbReference>
<dbReference type="AlphaFoldDB" id="A0A7S4D794"/>
<dbReference type="Pfam" id="PF03151">
    <property type="entry name" value="TPT"/>
    <property type="match status" value="1"/>
</dbReference>
<gene>
    <name evidence="7" type="ORF">HAKA00212_LOCUS11512</name>
</gene>
<feature type="transmembrane region" description="Helical" evidence="5">
    <location>
        <begin position="17"/>
        <end position="36"/>
    </location>
</feature>
<accession>A0A7S4D794</accession>
<sequence>MIGGALIAACRDLAFDLHGYVLIFANDVFTALYGVTMKKRLSTGVKMSKMDLLFYNSLISSVGMGLLLSLALPEELARALAHEGLRRPSYATALLLLAMGLGSVLNYAIFVCTSVNSALTTAVVGCLKNVATTFLGMLLGDYIFAWVNFIGINISLFGSLVYSYGKFTED</sequence>
<evidence type="ECO:0000256" key="2">
    <source>
        <dbReference type="ARBA" id="ARBA00022692"/>
    </source>
</evidence>
<keyword evidence="2 5" id="KW-0812">Transmembrane</keyword>
<dbReference type="EMBL" id="HBIU01024894">
    <property type="protein sequence ID" value="CAE0632801.1"/>
    <property type="molecule type" value="Transcribed_RNA"/>
</dbReference>
<protein>
    <recommendedName>
        <fullName evidence="6">Sugar phosphate transporter domain-containing protein</fullName>
    </recommendedName>
</protein>
<feature type="transmembrane region" description="Helical" evidence="5">
    <location>
        <begin position="143"/>
        <end position="164"/>
    </location>
</feature>
<dbReference type="InterPro" id="IPR050186">
    <property type="entry name" value="TPT_transporter"/>
</dbReference>
<dbReference type="GO" id="GO:0016020">
    <property type="term" value="C:membrane"/>
    <property type="evidence" value="ECO:0007669"/>
    <property type="project" value="UniProtKB-SubCell"/>
</dbReference>
<reference evidence="7" key="1">
    <citation type="submission" date="2021-01" db="EMBL/GenBank/DDBJ databases">
        <authorList>
            <person name="Corre E."/>
            <person name="Pelletier E."/>
            <person name="Niang G."/>
            <person name="Scheremetjew M."/>
            <person name="Finn R."/>
            <person name="Kale V."/>
            <person name="Holt S."/>
            <person name="Cochrane G."/>
            <person name="Meng A."/>
            <person name="Brown T."/>
            <person name="Cohen L."/>
        </authorList>
    </citation>
    <scope>NUCLEOTIDE SEQUENCE</scope>
    <source>
        <strain evidence="7">CCMP3107</strain>
    </source>
</reference>
<dbReference type="InterPro" id="IPR004853">
    <property type="entry name" value="Sugar_P_trans_dom"/>
</dbReference>
<feature type="domain" description="Sugar phosphate transporter" evidence="6">
    <location>
        <begin position="2"/>
        <end position="163"/>
    </location>
</feature>
<organism evidence="7">
    <name type="scientific">Heterosigma akashiwo</name>
    <name type="common">Chromophytic alga</name>
    <name type="synonym">Heterosigma carterae</name>
    <dbReference type="NCBI Taxonomy" id="2829"/>
    <lineage>
        <taxon>Eukaryota</taxon>
        <taxon>Sar</taxon>
        <taxon>Stramenopiles</taxon>
        <taxon>Ochrophyta</taxon>
        <taxon>Raphidophyceae</taxon>
        <taxon>Chattonellales</taxon>
        <taxon>Chattonellaceae</taxon>
        <taxon>Heterosigma</taxon>
    </lineage>
</organism>
<keyword evidence="4 5" id="KW-0472">Membrane</keyword>
<evidence type="ECO:0000313" key="7">
    <source>
        <dbReference type="EMBL" id="CAE0632801.1"/>
    </source>
</evidence>
<evidence type="ECO:0000259" key="6">
    <source>
        <dbReference type="Pfam" id="PF03151"/>
    </source>
</evidence>
<feature type="transmembrane region" description="Helical" evidence="5">
    <location>
        <begin position="92"/>
        <end position="111"/>
    </location>
</feature>
<evidence type="ECO:0000256" key="1">
    <source>
        <dbReference type="ARBA" id="ARBA00004141"/>
    </source>
</evidence>
<evidence type="ECO:0000256" key="3">
    <source>
        <dbReference type="ARBA" id="ARBA00022989"/>
    </source>
</evidence>
<feature type="transmembrane region" description="Helical" evidence="5">
    <location>
        <begin position="52"/>
        <end position="72"/>
    </location>
</feature>
<name>A0A7S4D794_HETAK</name>